<evidence type="ECO:0000313" key="3">
    <source>
        <dbReference type="Proteomes" id="UP000195807"/>
    </source>
</evidence>
<dbReference type="SUPFAM" id="SSF53041">
    <property type="entry name" value="Resolvase-like"/>
    <property type="match status" value="1"/>
</dbReference>
<dbReference type="Proteomes" id="UP000195807">
    <property type="component" value="Chromosome"/>
</dbReference>
<dbReference type="GO" id="GO:0003677">
    <property type="term" value="F:DNA binding"/>
    <property type="evidence" value="ECO:0007669"/>
    <property type="project" value="InterPro"/>
</dbReference>
<sequence length="104" mass="11724">MDAPAMTRSIAVQSERIRLIAAMRSLRLYRVFIDIGGGCSVLSERERMLNCITCDNIDAVIVAGKDRLAREYSDYFRILGKLDALGIEFICADEEREALLDRHG</sequence>
<accession>A0A1Z1FCU8</accession>
<dbReference type="InterPro" id="IPR036162">
    <property type="entry name" value="Resolvase-like_N_sf"/>
</dbReference>
<protein>
    <recommendedName>
        <fullName evidence="1">Resolvase/invertase-type recombinase catalytic domain-containing protein</fullName>
    </recommendedName>
</protein>
<dbReference type="GO" id="GO:0000150">
    <property type="term" value="F:DNA strand exchange activity"/>
    <property type="evidence" value="ECO:0007669"/>
    <property type="project" value="InterPro"/>
</dbReference>
<dbReference type="InterPro" id="IPR006119">
    <property type="entry name" value="Resolv_N"/>
</dbReference>
<evidence type="ECO:0000259" key="1">
    <source>
        <dbReference type="Pfam" id="PF00239"/>
    </source>
</evidence>
<gene>
    <name evidence="2" type="ORF">A9D14_11260</name>
</gene>
<dbReference type="AlphaFoldDB" id="A0A1Z1FCU8"/>
<dbReference type="Gene3D" id="3.40.50.1390">
    <property type="entry name" value="Resolvase, N-terminal catalytic domain"/>
    <property type="match status" value="1"/>
</dbReference>
<name>A0A1Z1FCU8_9SPHN</name>
<dbReference type="KEGG" id="cman:A9D14_11260"/>
<organism evidence="2 3">
    <name type="scientific">Croceicoccus marinus</name>
    <dbReference type="NCBI Taxonomy" id="450378"/>
    <lineage>
        <taxon>Bacteria</taxon>
        <taxon>Pseudomonadati</taxon>
        <taxon>Pseudomonadota</taxon>
        <taxon>Alphaproteobacteria</taxon>
        <taxon>Sphingomonadales</taxon>
        <taxon>Erythrobacteraceae</taxon>
        <taxon>Croceicoccus</taxon>
    </lineage>
</organism>
<dbReference type="EMBL" id="CP019602">
    <property type="protein sequence ID" value="ARU16648.1"/>
    <property type="molecule type" value="Genomic_DNA"/>
</dbReference>
<feature type="domain" description="Resolvase/invertase-type recombinase catalytic" evidence="1">
    <location>
        <begin position="8"/>
        <end position="95"/>
    </location>
</feature>
<keyword evidence="3" id="KW-1185">Reference proteome</keyword>
<proteinExistence type="predicted"/>
<dbReference type="STRING" id="450378.GCA_001661675_02263"/>
<reference evidence="2 3" key="1">
    <citation type="submission" date="2017-01" db="EMBL/GenBank/DDBJ databases">
        <title>Complete genome sequence of esterase-producing bacterium Croceicoccus marinus E4A9.</title>
        <authorList>
            <person name="Wu Y.-H."/>
            <person name="Cheng H."/>
            <person name="Xu L."/>
            <person name="Huo Y.-Y."/>
            <person name="Wang C.-S."/>
            <person name="Xu X.-W."/>
        </authorList>
    </citation>
    <scope>NUCLEOTIDE SEQUENCE [LARGE SCALE GENOMIC DNA]</scope>
    <source>
        <strain evidence="2 3">E4A9</strain>
    </source>
</reference>
<evidence type="ECO:0000313" key="2">
    <source>
        <dbReference type="EMBL" id="ARU16648.1"/>
    </source>
</evidence>
<dbReference type="Pfam" id="PF00239">
    <property type="entry name" value="Resolvase"/>
    <property type="match status" value="1"/>
</dbReference>